<dbReference type="AlphaFoldDB" id="A0A146FQB5"/>
<organism evidence="2 3">
    <name type="scientific">Aspergillus kawachii</name>
    <name type="common">White koji mold</name>
    <name type="synonym">Aspergillus awamori var. kawachi</name>
    <dbReference type="NCBI Taxonomy" id="1069201"/>
    <lineage>
        <taxon>Eukaryota</taxon>
        <taxon>Fungi</taxon>
        <taxon>Dikarya</taxon>
        <taxon>Ascomycota</taxon>
        <taxon>Pezizomycotina</taxon>
        <taxon>Eurotiomycetes</taxon>
        <taxon>Eurotiomycetidae</taxon>
        <taxon>Eurotiales</taxon>
        <taxon>Aspergillaceae</taxon>
        <taxon>Aspergillus</taxon>
        <taxon>Aspergillus subgen. Circumdati</taxon>
    </lineage>
</organism>
<accession>A0A146FQB5</accession>
<gene>
    <name evidence="2" type="ORF">RIB2604_02110830</name>
</gene>
<evidence type="ECO:0000313" key="2">
    <source>
        <dbReference type="EMBL" id="GAT27392.1"/>
    </source>
</evidence>
<reference evidence="3" key="2">
    <citation type="submission" date="2016-02" db="EMBL/GenBank/DDBJ databases">
        <title>Genome sequencing of Aspergillus luchuensis NBRC 4314.</title>
        <authorList>
            <person name="Yamada O."/>
        </authorList>
    </citation>
    <scope>NUCLEOTIDE SEQUENCE [LARGE SCALE GENOMIC DNA]</scope>
    <source>
        <strain evidence="3">RIB 2604</strain>
    </source>
</reference>
<dbReference type="Proteomes" id="UP000075230">
    <property type="component" value="Unassembled WGS sequence"/>
</dbReference>
<proteinExistence type="predicted"/>
<comment type="caution">
    <text evidence="2">The sequence shown here is derived from an EMBL/GenBank/DDBJ whole genome shotgun (WGS) entry which is preliminary data.</text>
</comment>
<feature type="chain" id="PRO_5007524158" evidence="1">
    <location>
        <begin position="20"/>
        <end position="35"/>
    </location>
</feature>
<reference evidence="2 3" key="1">
    <citation type="journal article" date="2016" name="DNA Res.">
        <title>Genome sequence of Aspergillus luchuensis NBRC 4314.</title>
        <authorList>
            <person name="Yamada O."/>
            <person name="Machida M."/>
            <person name="Hosoyama A."/>
            <person name="Goto M."/>
            <person name="Takahashi T."/>
            <person name="Futagami T."/>
            <person name="Yamagata Y."/>
            <person name="Takeuchi M."/>
            <person name="Kobayashi T."/>
            <person name="Koike H."/>
            <person name="Abe K."/>
            <person name="Asai K."/>
            <person name="Arita M."/>
            <person name="Fujita N."/>
            <person name="Fukuda K."/>
            <person name="Higa K."/>
            <person name="Horikawa H."/>
            <person name="Ishikawa T."/>
            <person name="Jinno K."/>
            <person name="Kato Y."/>
            <person name="Kirimura K."/>
            <person name="Mizutani O."/>
            <person name="Nakasone K."/>
            <person name="Sano M."/>
            <person name="Shiraishi Y."/>
            <person name="Tsukahara M."/>
            <person name="Gomi K."/>
        </authorList>
    </citation>
    <scope>NUCLEOTIDE SEQUENCE [LARGE SCALE GENOMIC DNA]</scope>
    <source>
        <strain evidence="2 3">RIB 2604</strain>
    </source>
</reference>
<feature type="signal peptide" evidence="1">
    <location>
        <begin position="1"/>
        <end position="19"/>
    </location>
</feature>
<sequence>MVSTLVLPILLVAIVVSQANWTSPSTNCDNYSQLD</sequence>
<evidence type="ECO:0000313" key="3">
    <source>
        <dbReference type="Proteomes" id="UP000075230"/>
    </source>
</evidence>
<keyword evidence="1" id="KW-0732">Signal</keyword>
<protein>
    <submittedName>
        <fullName evidence="2">Uncharacterized protein</fullName>
    </submittedName>
</protein>
<evidence type="ECO:0000256" key="1">
    <source>
        <dbReference type="SAM" id="SignalP"/>
    </source>
</evidence>
<name>A0A146FQB5_ASPKA</name>
<dbReference type="EMBL" id="BCWF01000021">
    <property type="protein sequence ID" value="GAT27392.1"/>
    <property type="molecule type" value="Genomic_DNA"/>
</dbReference>